<evidence type="ECO:0000256" key="1">
    <source>
        <dbReference type="ARBA" id="ARBA00004239"/>
    </source>
</evidence>
<dbReference type="PROSITE" id="PS50234">
    <property type="entry name" value="VWFA"/>
    <property type="match status" value="1"/>
</dbReference>
<dbReference type="PANTHER" id="PTHR46708:SF2">
    <property type="entry name" value="FIBRONECTIN TYPE-III DOMAIN-CONTAINING PROTEIN"/>
    <property type="match status" value="1"/>
</dbReference>
<keyword evidence="7" id="KW-1185">Reference proteome</keyword>
<evidence type="ECO:0000256" key="2">
    <source>
        <dbReference type="ARBA" id="ARBA00022737"/>
    </source>
</evidence>
<dbReference type="AlphaFoldDB" id="A0AAD1T671"/>
<dbReference type="Pfam" id="PF00092">
    <property type="entry name" value="VWA"/>
    <property type="match status" value="1"/>
</dbReference>
<feature type="domain" description="Fibronectin type-III" evidence="5">
    <location>
        <begin position="403"/>
        <end position="495"/>
    </location>
</feature>
<protein>
    <submittedName>
        <fullName evidence="6">von Willebrand factor A domain-containing 1</fullName>
    </submittedName>
</protein>
<dbReference type="GO" id="GO:0005576">
    <property type="term" value="C:extracellular region"/>
    <property type="evidence" value="ECO:0007669"/>
    <property type="project" value="UniProtKB-SubCell"/>
</dbReference>
<dbReference type="InterPro" id="IPR036465">
    <property type="entry name" value="vWFA_dom_sf"/>
</dbReference>
<sequence length="1062" mass="119248">MIVCLALYLHSLFLVAIGQTIPEADSPSSVPDSEGDLLFLLDSSGSVSYHEFAKVKEFIGDLLGPFTFGPQDVQASIVHISTEPSLEFSFDQHGSSYEIQKAIRDTKQRMGDTNTGKAISYVKDNLSAGTFGSRADVPKVMVWVTDGLSTDDISKSMQLLKDLGVTVFIVSTGGGNYLELSEAASQPSEKHLHFVDVDDLPIITKELRDSIIDLIHAKRLHASDITTTSFRLTWPRLLTQREESYTLDYSLQSDKRWSVQKILTADQTGALVDNLTPNTTYWITLTPESNIQYFHPQTIKVTTLHEPIQEISLQVNNVTTTSFELTWPGLLSPLKDENYLLEYSLESDTSRTIQMVLPGDQTSMVLSNLTPNTTYRVKLTLKSNFRLVRPQTIQVSTLPEPIQEISLQVHDVTTTSFRLTWLGLQSRVKIQSFLLEYSLASDTSRTMKEILLGDQTSTVLDNLTPNTTYRVTLIPKSNVHAIRPQTIQVSTVPEPIQEISLQVHDITSTSFRLSWPGLLSQVEGASYLLEYSVESENSRTKQAILPRDQSSTVLSNLTPNTSHRVTLIPKSNVRIIRPKTIRVSTLPEPIQEIPLQVHDITTTSFRLTWPQLFSSSINEEIYLLVYSPESDIRRTIRKSLSGDQTSLELGDLNPNTIYRVTLTPKSSIINIRPKTILVSTLPERSQPLEIKVHDLTSRSFRLTWPRVLDRVGEESYQLKYTLVSDVQRSTQRVLPADQTSFVLGNLVPNATYQVTLTPESNVKFIQPQTIRVSTLPEPIQSLQLRALDITPTSFRITWPRILYRQEDRYLLEYSLESDLRRSVRKSLLGSQTEVLLGNLMPNTNYKVTLTPESNVQIIQPQTIQVSTRPERYAPLQILISEPTSNSFRISWGPLLDSVASYEIQYGPLPSNTVYKVQLDSNTNSTVLENLKSNTTYLVTVDARFKDGAEKALSAIACTEEKDVKVRYLHLEDLGSDRLKATWGSADGDVQGYRVRCRRQAGNSAVVNMAPQTHSTVFTDITAGSINKICVKPVYKDRAGKNLCRTVHIHPVTPAEGYPMLRT</sequence>
<dbReference type="SMART" id="SM00060">
    <property type="entry name" value="FN3"/>
    <property type="match status" value="9"/>
</dbReference>
<dbReference type="Gene3D" id="2.60.40.10">
    <property type="entry name" value="Immunoglobulins"/>
    <property type="match status" value="9"/>
</dbReference>
<dbReference type="InterPro" id="IPR050991">
    <property type="entry name" value="ECM_Regulatory_Proteins"/>
</dbReference>
<dbReference type="InterPro" id="IPR003961">
    <property type="entry name" value="FN3_dom"/>
</dbReference>
<gene>
    <name evidence="6" type="ORF">PECUL_23A042037</name>
</gene>
<feature type="chain" id="PRO_5042121283" evidence="3">
    <location>
        <begin position="19"/>
        <end position="1062"/>
    </location>
</feature>
<feature type="domain" description="Fibronectin type-III" evidence="5">
    <location>
        <begin position="497"/>
        <end position="589"/>
    </location>
</feature>
<comment type="subcellular location">
    <subcellularLocation>
        <location evidence="1">Secreted</location>
        <location evidence="1">Extracellular space</location>
    </subcellularLocation>
</comment>
<dbReference type="InterPro" id="IPR002035">
    <property type="entry name" value="VWF_A"/>
</dbReference>
<dbReference type="SUPFAM" id="SSF49265">
    <property type="entry name" value="Fibronectin type III"/>
    <property type="match status" value="5"/>
</dbReference>
<keyword evidence="3" id="KW-0732">Signal</keyword>
<feature type="domain" description="Fibronectin type-III" evidence="5">
    <location>
        <begin position="873"/>
        <end position="963"/>
    </location>
</feature>
<dbReference type="Proteomes" id="UP001295444">
    <property type="component" value="Chromosome 10"/>
</dbReference>
<evidence type="ECO:0000259" key="5">
    <source>
        <dbReference type="PROSITE" id="PS50853"/>
    </source>
</evidence>
<proteinExistence type="predicted"/>
<dbReference type="PROSITE" id="PS50853">
    <property type="entry name" value="FN3"/>
    <property type="match status" value="8"/>
</dbReference>
<dbReference type="FunFam" id="2.60.40.10:FF:001442">
    <property type="entry name" value="von Willebrand factor A domain containing 1"/>
    <property type="match status" value="4"/>
</dbReference>
<dbReference type="Pfam" id="PF00041">
    <property type="entry name" value="fn3"/>
    <property type="match status" value="6"/>
</dbReference>
<feature type="domain" description="Fibronectin type-III" evidence="5">
    <location>
        <begin position="216"/>
        <end position="306"/>
    </location>
</feature>
<reference evidence="6" key="1">
    <citation type="submission" date="2022-03" db="EMBL/GenBank/DDBJ databases">
        <authorList>
            <person name="Alioto T."/>
            <person name="Alioto T."/>
            <person name="Gomez Garrido J."/>
        </authorList>
    </citation>
    <scope>NUCLEOTIDE SEQUENCE</scope>
</reference>
<dbReference type="InterPro" id="IPR036116">
    <property type="entry name" value="FN3_sf"/>
</dbReference>
<evidence type="ECO:0000313" key="6">
    <source>
        <dbReference type="EMBL" id="CAH2319936.1"/>
    </source>
</evidence>
<dbReference type="EMBL" id="OW240921">
    <property type="protein sequence ID" value="CAH2319936.1"/>
    <property type="molecule type" value="Genomic_DNA"/>
</dbReference>
<feature type="domain" description="Fibronectin type-III" evidence="5">
    <location>
        <begin position="780"/>
        <end position="870"/>
    </location>
</feature>
<dbReference type="SMART" id="SM00327">
    <property type="entry name" value="VWA"/>
    <property type="match status" value="1"/>
</dbReference>
<name>A0AAD1T671_PELCU</name>
<dbReference type="PRINTS" id="PR00453">
    <property type="entry name" value="VWFADOMAIN"/>
</dbReference>
<dbReference type="CDD" id="cd00063">
    <property type="entry name" value="FN3"/>
    <property type="match status" value="8"/>
</dbReference>
<keyword evidence="2" id="KW-0677">Repeat</keyword>
<dbReference type="SUPFAM" id="SSF53300">
    <property type="entry name" value="vWA-like"/>
    <property type="match status" value="1"/>
</dbReference>
<dbReference type="CDD" id="cd01472">
    <property type="entry name" value="vWA_collagen"/>
    <property type="match status" value="1"/>
</dbReference>
<feature type="domain" description="Fibronectin type-III" evidence="5">
    <location>
        <begin position="307"/>
        <end position="401"/>
    </location>
</feature>
<accession>A0AAD1T671</accession>
<feature type="domain" description="Fibronectin type-III" evidence="5">
    <location>
        <begin position="686"/>
        <end position="778"/>
    </location>
</feature>
<feature type="domain" description="Fibronectin type-III" evidence="5">
    <location>
        <begin position="591"/>
        <end position="684"/>
    </location>
</feature>
<evidence type="ECO:0000256" key="3">
    <source>
        <dbReference type="SAM" id="SignalP"/>
    </source>
</evidence>
<dbReference type="InterPro" id="IPR013783">
    <property type="entry name" value="Ig-like_fold"/>
</dbReference>
<dbReference type="Gene3D" id="3.40.50.410">
    <property type="entry name" value="von Willebrand factor, type A domain"/>
    <property type="match status" value="1"/>
</dbReference>
<organism evidence="6 7">
    <name type="scientific">Pelobates cultripes</name>
    <name type="common">Western spadefoot toad</name>
    <dbReference type="NCBI Taxonomy" id="61616"/>
    <lineage>
        <taxon>Eukaryota</taxon>
        <taxon>Metazoa</taxon>
        <taxon>Chordata</taxon>
        <taxon>Craniata</taxon>
        <taxon>Vertebrata</taxon>
        <taxon>Euteleostomi</taxon>
        <taxon>Amphibia</taxon>
        <taxon>Batrachia</taxon>
        <taxon>Anura</taxon>
        <taxon>Pelobatoidea</taxon>
        <taxon>Pelobatidae</taxon>
        <taxon>Pelobates</taxon>
    </lineage>
</organism>
<evidence type="ECO:0000313" key="7">
    <source>
        <dbReference type="Proteomes" id="UP001295444"/>
    </source>
</evidence>
<dbReference type="FunFam" id="3.40.50.410:FF:000046">
    <property type="entry name" value="von Willebrand factor A domain-containing protein 1"/>
    <property type="match status" value="1"/>
</dbReference>
<dbReference type="PANTHER" id="PTHR46708">
    <property type="entry name" value="TENASCIN"/>
    <property type="match status" value="1"/>
</dbReference>
<evidence type="ECO:0000259" key="4">
    <source>
        <dbReference type="PROSITE" id="PS50234"/>
    </source>
</evidence>
<feature type="signal peptide" evidence="3">
    <location>
        <begin position="1"/>
        <end position="18"/>
    </location>
</feature>
<feature type="domain" description="VWFA" evidence="4">
    <location>
        <begin position="36"/>
        <end position="211"/>
    </location>
</feature>